<keyword evidence="5" id="KW-1015">Disulfide bond</keyword>
<evidence type="ECO:0000313" key="8">
    <source>
        <dbReference type="Proteomes" id="UP000261340"/>
    </source>
</evidence>
<dbReference type="InterPro" id="IPR050098">
    <property type="entry name" value="TFPI/VKTCI-like"/>
</dbReference>
<name>A0A3Q0RKH9_AMPCI</name>
<dbReference type="InterPro" id="IPR002223">
    <property type="entry name" value="Kunitz_BPTI"/>
</dbReference>
<feature type="domain" description="BPTI/Kunitz inhibitor" evidence="6">
    <location>
        <begin position="11"/>
        <end position="62"/>
    </location>
</feature>
<dbReference type="FunFam" id="4.10.410.10:FF:000020">
    <property type="entry name" value="Collagen, type VI, alpha 3"/>
    <property type="match status" value="1"/>
</dbReference>
<evidence type="ECO:0000256" key="2">
    <source>
        <dbReference type="ARBA" id="ARBA00022525"/>
    </source>
</evidence>
<reference evidence="7" key="1">
    <citation type="submission" date="2025-08" db="UniProtKB">
        <authorList>
            <consortium name="Ensembl"/>
        </authorList>
    </citation>
    <scope>IDENTIFICATION</scope>
</reference>
<feature type="domain" description="BPTI/Kunitz inhibitor" evidence="6">
    <location>
        <begin position="112"/>
        <end position="162"/>
    </location>
</feature>
<dbReference type="Proteomes" id="UP000261340">
    <property type="component" value="Unplaced"/>
</dbReference>
<dbReference type="SUPFAM" id="SSF57362">
    <property type="entry name" value="BPTI-like"/>
    <property type="match status" value="2"/>
</dbReference>
<evidence type="ECO:0000256" key="5">
    <source>
        <dbReference type="ARBA" id="ARBA00023157"/>
    </source>
</evidence>
<keyword evidence="3" id="KW-0646">Protease inhibitor</keyword>
<dbReference type="PROSITE" id="PS00280">
    <property type="entry name" value="BPTI_KUNITZ_1"/>
    <property type="match status" value="2"/>
</dbReference>
<keyword evidence="2" id="KW-0964">Secreted</keyword>
<dbReference type="SMART" id="SM00131">
    <property type="entry name" value="KU"/>
    <property type="match status" value="2"/>
</dbReference>
<protein>
    <recommendedName>
        <fullName evidence="6">BPTI/Kunitz inhibitor domain-containing protein</fullName>
    </recommendedName>
</protein>
<organism evidence="7 8">
    <name type="scientific">Amphilophus citrinellus</name>
    <name type="common">Midas cichlid</name>
    <name type="synonym">Cichlasoma citrinellum</name>
    <dbReference type="NCBI Taxonomy" id="61819"/>
    <lineage>
        <taxon>Eukaryota</taxon>
        <taxon>Metazoa</taxon>
        <taxon>Chordata</taxon>
        <taxon>Craniata</taxon>
        <taxon>Vertebrata</taxon>
        <taxon>Euteleostomi</taxon>
        <taxon>Actinopterygii</taxon>
        <taxon>Neopterygii</taxon>
        <taxon>Teleostei</taxon>
        <taxon>Neoteleostei</taxon>
        <taxon>Acanthomorphata</taxon>
        <taxon>Ovalentaria</taxon>
        <taxon>Cichlomorphae</taxon>
        <taxon>Cichliformes</taxon>
        <taxon>Cichlidae</taxon>
        <taxon>New World cichlids</taxon>
        <taxon>Cichlasomatinae</taxon>
        <taxon>Heroini</taxon>
        <taxon>Amphilophus</taxon>
    </lineage>
</organism>
<evidence type="ECO:0000313" key="7">
    <source>
        <dbReference type="Ensembl" id="ENSACIP00000011021.1"/>
    </source>
</evidence>
<dbReference type="CDD" id="cd22635">
    <property type="entry name" value="Kunitz_papilin"/>
    <property type="match status" value="1"/>
</dbReference>
<keyword evidence="4" id="KW-0722">Serine protease inhibitor</keyword>
<dbReference type="GeneTree" id="ENSGT00940000173891"/>
<dbReference type="PRINTS" id="PR00759">
    <property type="entry name" value="BASICPTASE"/>
</dbReference>
<dbReference type="InterPro" id="IPR020901">
    <property type="entry name" value="Prtase_inh_Kunz-CS"/>
</dbReference>
<dbReference type="GO" id="GO:0005615">
    <property type="term" value="C:extracellular space"/>
    <property type="evidence" value="ECO:0007669"/>
    <property type="project" value="TreeGrafter"/>
</dbReference>
<evidence type="ECO:0000259" key="6">
    <source>
        <dbReference type="PROSITE" id="PS50279"/>
    </source>
</evidence>
<keyword evidence="8" id="KW-1185">Reference proteome</keyword>
<proteinExistence type="predicted"/>
<dbReference type="Ensembl" id="ENSACIT00000011340.1">
    <property type="protein sequence ID" value="ENSACIP00000011021.1"/>
    <property type="gene ID" value="ENSACIG00000008177.1"/>
</dbReference>
<dbReference type="AlphaFoldDB" id="A0A3Q0RKH9"/>
<evidence type="ECO:0000256" key="1">
    <source>
        <dbReference type="ARBA" id="ARBA00004613"/>
    </source>
</evidence>
<dbReference type="Pfam" id="PF00014">
    <property type="entry name" value="Kunitz_BPTI"/>
    <property type="match status" value="2"/>
</dbReference>
<evidence type="ECO:0000256" key="4">
    <source>
        <dbReference type="ARBA" id="ARBA00022900"/>
    </source>
</evidence>
<dbReference type="Gene3D" id="4.10.410.10">
    <property type="entry name" value="Pancreatic trypsin inhibitor Kunitz domain"/>
    <property type="match status" value="2"/>
</dbReference>
<accession>A0A3Q0RKH9</accession>
<dbReference type="PROSITE" id="PS50279">
    <property type="entry name" value="BPTI_KUNITZ_2"/>
    <property type="match status" value="2"/>
</dbReference>
<dbReference type="PANTHER" id="PTHR10083:SF381">
    <property type="entry name" value="BPTI_KUNITZ INHIBITOR DOMAIN-CONTAINING PROTEIN"/>
    <property type="match status" value="1"/>
</dbReference>
<sequence length="179" mass="20358">LSFFNELADPCSLDYDAGMPCKDYEAKWFFDRKNGFCAQFWYGGCGGNENRFDSEALCLKNCMRSGKWLMLPASLRECAVTCQLQISWYFFNILFLFFLTSFPAASTPVDICQLPQEEGTCAKFVLKWHYDAANKSCIRFWYGGCGGNQNRFDTHEQCMKACGKPGTYLTCNVLSVGTR</sequence>
<comment type="subcellular location">
    <subcellularLocation>
        <location evidence="1">Secreted</location>
    </subcellularLocation>
</comment>
<dbReference type="PANTHER" id="PTHR10083">
    <property type="entry name" value="KUNITZ-TYPE PROTEASE INHIBITOR-RELATED"/>
    <property type="match status" value="1"/>
</dbReference>
<dbReference type="GO" id="GO:0004867">
    <property type="term" value="F:serine-type endopeptidase inhibitor activity"/>
    <property type="evidence" value="ECO:0007669"/>
    <property type="project" value="UniProtKB-KW"/>
</dbReference>
<dbReference type="InterPro" id="IPR036880">
    <property type="entry name" value="Kunitz_BPTI_sf"/>
</dbReference>
<evidence type="ECO:0000256" key="3">
    <source>
        <dbReference type="ARBA" id="ARBA00022690"/>
    </source>
</evidence>
<reference evidence="7" key="2">
    <citation type="submission" date="2025-09" db="UniProtKB">
        <authorList>
            <consortium name="Ensembl"/>
        </authorList>
    </citation>
    <scope>IDENTIFICATION</scope>
</reference>
<dbReference type="FunFam" id="4.10.410.10:FF:000040">
    <property type="entry name" value="Serine protease inhibitor, putative"/>
    <property type="match status" value="1"/>
</dbReference>